<accession>A0AAD5UR50</accession>
<dbReference type="Proteomes" id="UP001210925">
    <property type="component" value="Unassembled WGS sequence"/>
</dbReference>
<dbReference type="GO" id="GO:0005634">
    <property type="term" value="C:nucleus"/>
    <property type="evidence" value="ECO:0007669"/>
    <property type="project" value="TreeGrafter"/>
</dbReference>
<gene>
    <name evidence="2" type="ORF">HK103_003866</name>
</gene>
<dbReference type="Pfam" id="PF07093">
    <property type="entry name" value="SGT1"/>
    <property type="match status" value="1"/>
</dbReference>
<evidence type="ECO:0000313" key="2">
    <source>
        <dbReference type="EMBL" id="KAJ3262023.1"/>
    </source>
</evidence>
<dbReference type="AlphaFoldDB" id="A0AAD5UR50"/>
<dbReference type="EMBL" id="JADGKB010000003">
    <property type="protein sequence ID" value="KAJ3262023.1"/>
    <property type="molecule type" value="Genomic_DNA"/>
</dbReference>
<dbReference type="InterPro" id="IPR010770">
    <property type="entry name" value="Ecd"/>
</dbReference>
<feature type="compositionally biased region" description="Acidic residues" evidence="1">
    <location>
        <begin position="423"/>
        <end position="433"/>
    </location>
</feature>
<proteinExistence type="predicted"/>
<protein>
    <recommendedName>
        <fullName evidence="4">Regulatory factor Sgt1</fullName>
    </recommendedName>
</protein>
<dbReference type="PANTHER" id="PTHR13060">
    <property type="entry name" value="SGT1 PROTEIN HSGT1 SUPPRESSOR OF GCR2"/>
    <property type="match status" value="1"/>
</dbReference>
<feature type="region of interest" description="Disordered" evidence="1">
    <location>
        <begin position="419"/>
        <end position="439"/>
    </location>
</feature>
<evidence type="ECO:0000256" key="1">
    <source>
        <dbReference type="SAM" id="MobiDB-lite"/>
    </source>
</evidence>
<dbReference type="PANTHER" id="PTHR13060:SF0">
    <property type="entry name" value="PROTEIN ECDYSONELESS HOMOLOG"/>
    <property type="match status" value="1"/>
</dbReference>
<name>A0AAD5UR50_9FUNG</name>
<keyword evidence="3" id="KW-1185">Reference proteome</keyword>
<reference evidence="2" key="1">
    <citation type="submission" date="2020-05" db="EMBL/GenBank/DDBJ databases">
        <title>Phylogenomic resolution of chytrid fungi.</title>
        <authorList>
            <person name="Stajich J.E."/>
            <person name="Amses K."/>
            <person name="Simmons R."/>
            <person name="Seto K."/>
            <person name="Myers J."/>
            <person name="Bonds A."/>
            <person name="Quandt C.A."/>
            <person name="Barry K."/>
            <person name="Liu P."/>
            <person name="Grigoriev I."/>
            <person name="Longcore J.E."/>
            <person name="James T.Y."/>
        </authorList>
    </citation>
    <scope>NUCLEOTIDE SEQUENCE</scope>
    <source>
        <strain evidence="2">PLAUS21</strain>
    </source>
</reference>
<sequence length="535" mass="60798">MSNLNFEIHNAKAEEALLINLKFQQQFPEHIWQNEPFHVKVKDGNCLEGSLNYGDAIEDEWIVVYFLRQLSVEEQHYIIKIWDSDGEFLLIEAAEFLPKDINPEIIDHRVYIHKGHLHLIPLEYQDLTLEKSIQLVSTTENTRASVKIEEAAFKRIENYPSIIKSNIHHANVMIPHLAAHLLHHCPQLVAPAVEAFYNRDASTMKPCMYMKAFKPSTNVPMTVRFTKVLYSKLYSVPFVAPQPFNMPPISDSTYEACNLGMKLACGFEILYHSANFEKFTDSSNTKYVEYINRLESLGYFRGEIQGSALYTKLEKAALNEFLSHQSENQYLFGQMQALMEMELTPVEDIPLFKEDSNDWMSMDPSQVDDMLKTQATPFDENDLSDLDKVEEKEFEEMKAMLGGFNQFISKKSGVKGALLPSELDSDDSEESDGSLEPVSFNADNYMNVLSVNGENDNSKADMDVLYAAMDEELRHTEIGKDFESIRGVDGEDEIDVDLNLMKNMLESFSAQNGLAGPTSNLIGSLGLNLPKLDKE</sequence>
<evidence type="ECO:0000313" key="3">
    <source>
        <dbReference type="Proteomes" id="UP001210925"/>
    </source>
</evidence>
<organism evidence="2 3">
    <name type="scientific">Boothiomyces macroporosus</name>
    <dbReference type="NCBI Taxonomy" id="261099"/>
    <lineage>
        <taxon>Eukaryota</taxon>
        <taxon>Fungi</taxon>
        <taxon>Fungi incertae sedis</taxon>
        <taxon>Chytridiomycota</taxon>
        <taxon>Chytridiomycota incertae sedis</taxon>
        <taxon>Chytridiomycetes</taxon>
        <taxon>Rhizophydiales</taxon>
        <taxon>Terramycetaceae</taxon>
        <taxon>Boothiomyces</taxon>
    </lineage>
</organism>
<evidence type="ECO:0008006" key="4">
    <source>
        <dbReference type="Google" id="ProtNLM"/>
    </source>
</evidence>
<comment type="caution">
    <text evidence="2">The sequence shown here is derived from an EMBL/GenBank/DDBJ whole genome shotgun (WGS) entry which is preliminary data.</text>
</comment>